<feature type="chain" id="PRO_5046866511" evidence="1">
    <location>
        <begin position="20"/>
        <end position="165"/>
    </location>
</feature>
<dbReference type="InterPro" id="IPR021557">
    <property type="entry name" value="DUF3016"/>
</dbReference>
<dbReference type="Pfam" id="PF11454">
    <property type="entry name" value="DUF3016"/>
    <property type="match status" value="1"/>
</dbReference>
<gene>
    <name evidence="2" type="ORF">VVD49_10725</name>
</gene>
<proteinExistence type="predicted"/>
<evidence type="ECO:0000313" key="3">
    <source>
        <dbReference type="Proteomes" id="UP001331561"/>
    </source>
</evidence>
<name>A0ABU6K3F9_9RHOO</name>
<reference evidence="2 3" key="1">
    <citation type="submission" date="2024-01" db="EMBL/GenBank/DDBJ databases">
        <title>Uliginosibacterium soil sp. nov.</title>
        <authorList>
            <person name="Lv Y."/>
        </authorList>
    </citation>
    <scope>NUCLEOTIDE SEQUENCE [LARGE SCALE GENOMIC DNA]</scope>
    <source>
        <strain evidence="2 3">H3</strain>
    </source>
</reference>
<protein>
    <submittedName>
        <fullName evidence="2">DUF3016 domain-containing protein</fullName>
    </submittedName>
</protein>
<evidence type="ECO:0000313" key="2">
    <source>
        <dbReference type="EMBL" id="MEC5386202.1"/>
    </source>
</evidence>
<dbReference type="RefSeq" id="WP_327599176.1">
    <property type="nucleotide sequence ID" value="NZ_JAYXHS010000002.1"/>
</dbReference>
<organism evidence="2 3">
    <name type="scientific">Uliginosibacterium silvisoli</name>
    <dbReference type="NCBI Taxonomy" id="3114758"/>
    <lineage>
        <taxon>Bacteria</taxon>
        <taxon>Pseudomonadati</taxon>
        <taxon>Pseudomonadota</taxon>
        <taxon>Betaproteobacteria</taxon>
        <taxon>Rhodocyclales</taxon>
        <taxon>Zoogloeaceae</taxon>
        <taxon>Uliginosibacterium</taxon>
    </lineage>
</organism>
<evidence type="ECO:0000256" key="1">
    <source>
        <dbReference type="SAM" id="SignalP"/>
    </source>
</evidence>
<dbReference type="Proteomes" id="UP001331561">
    <property type="component" value="Unassembled WGS sequence"/>
</dbReference>
<keyword evidence="1" id="KW-0732">Signal</keyword>
<sequence length="165" mass="17958">MSLGAALGACLMLPVLAMAATQAPKVAVRFGPPAGLSENRDRSYVSKQQGAWLVQLGLYMQKTISPGLAGNERAEIEVRDLKFAGNVESWSGPAGSGPRVVRDTTPPRMHVVFRVVDENGQVLRSGERKLRDMNFMVSTGSPGDTLRYEKSLVDDWVDLDFPARP</sequence>
<dbReference type="EMBL" id="JAYXHS010000002">
    <property type="protein sequence ID" value="MEC5386202.1"/>
    <property type="molecule type" value="Genomic_DNA"/>
</dbReference>
<keyword evidence="3" id="KW-1185">Reference proteome</keyword>
<accession>A0ABU6K3F9</accession>
<feature type="signal peptide" evidence="1">
    <location>
        <begin position="1"/>
        <end position="19"/>
    </location>
</feature>
<comment type="caution">
    <text evidence="2">The sequence shown here is derived from an EMBL/GenBank/DDBJ whole genome shotgun (WGS) entry which is preliminary data.</text>
</comment>